<dbReference type="SMART" id="SM00829">
    <property type="entry name" value="PKS_ER"/>
    <property type="match status" value="1"/>
</dbReference>
<name>A0A1H6BZC5_9BACT</name>
<evidence type="ECO:0000313" key="2">
    <source>
        <dbReference type="EMBL" id="SEG65785.1"/>
    </source>
</evidence>
<dbReference type="InterPro" id="IPR036291">
    <property type="entry name" value="NAD(P)-bd_dom_sf"/>
</dbReference>
<dbReference type="InterPro" id="IPR013149">
    <property type="entry name" value="ADH-like_C"/>
</dbReference>
<dbReference type="InterPro" id="IPR051397">
    <property type="entry name" value="Zn-ADH-like_protein"/>
</dbReference>
<dbReference type="Pfam" id="PF00107">
    <property type="entry name" value="ADH_zinc_N"/>
    <property type="match status" value="1"/>
</dbReference>
<dbReference type="Gene3D" id="3.90.180.10">
    <property type="entry name" value="Medium-chain alcohol dehydrogenases, catalytic domain"/>
    <property type="match status" value="1"/>
</dbReference>
<sequence>MKAAIVQGAGQTPVYGEFAEPVVREGQELITVTASSMSHVTKSRAAGSHYSSAGEYPFVAGIDGVGRLASGKRVYFVMPRAPFGAMAERVVVRPEQCIALPDELDDVTAAAIANPGMSAWAAYRERARLKVGETVLVNGATGTAGRLAVQIAKWMGAKKVIATGRNEEALREVAGLGADVVIPLSGEHGHGTPPFDGGAVEGWATQGSELSLEETLKEQFAEGVDVVLDYLWGESARTVLIAAAKEAPEAVPIRFVHIGSVGGAEVSLPGAVLRSSAIELMGCGIGSIPMERLVASVRELMQAAVPAGLKIATTPLPLSSVERGWPLDDSRKRTVFLMSPS</sequence>
<dbReference type="RefSeq" id="WP_103934920.1">
    <property type="nucleotide sequence ID" value="NZ_FNVA01000008.1"/>
</dbReference>
<dbReference type="Proteomes" id="UP000236728">
    <property type="component" value="Unassembled WGS sequence"/>
</dbReference>
<keyword evidence="3" id="KW-1185">Reference proteome</keyword>
<dbReference type="PANTHER" id="PTHR43677:SF11">
    <property type="entry name" value="ZINC-CONTAINING ALCOHOL DEHYDROGENASE"/>
    <property type="match status" value="1"/>
</dbReference>
<dbReference type="SUPFAM" id="SSF51735">
    <property type="entry name" value="NAD(P)-binding Rossmann-fold domains"/>
    <property type="match status" value="1"/>
</dbReference>
<gene>
    <name evidence="2" type="ORF">SAMN05421819_4068</name>
</gene>
<dbReference type="InterPro" id="IPR011032">
    <property type="entry name" value="GroES-like_sf"/>
</dbReference>
<accession>A0A1H6BZC5</accession>
<dbReference type="Gene3D" id="3.40.50.720">
    <property type="entry name" value="NAD(P)-binding Rossmann-like Domain"/>
    <property type="match status" value="1"/>
</dbReference>
<dbReference type="SUPFAM" id="SSF50129">
    <property type="entry name" value="GroES-like"/>
    <property type="match status" value="1"/>
</dbReference>
<organism evidence="2 3">
    <name type="scientific">Bryocella elongata</name>
    <dbReference type="NCBI Taxonomy" id="863522"/>
    <lineage>
        <taxon>Bacteria</taxon>
        <taxon>Pseudomonadati</taxon>
        <taxon>Acidobacteriota</taxon>
        <taxon>Terriglobia</taxon>
        <taxon>Terriglobales</taxon>
        <taxon>Acidobacteriaceae</taxon>
        <taxon>Bryocella</taxon>
    </lineage>
</organism>
<dbReference type="PANTHER" id="PTHR43677">
    <property type="entry name" value="SHORT-CHAIN DEHYDROGENASE/REDUCTASE"/>
    <property type="match status" value="1"/>
</dbReference>
<dbReference type="OrthoDB" id="9787435at2"/>
<dbReference type="GO" id="GO:0016491">
    <property type="term" value="F:oxidoreductase activity"/>
    <property type="evidence" value="ECO:0007669"/>
    <property type="project" value="InterPro"/>
</dbReference>
<dbReference type="InterPro" id="IPR020843">
    <property type="entry name" value="ER"/>
</dbReference>
<feature type="domain" description="Enoyl reductase (ER)" evidence="1">
    <location>
        <begin position="8"/>
        <end position="305"/>
    </location>
</feature>
<protein>
    <submittedName>
        <fullName evidence="2">NADPH:quinone reductase</fullName>
    </submittedName>
</protein>
<dbReference type="AlphaFoldDB" id="A0A1H6BZC5"/>
<evidence type="ECO:0000259" key="1">
    <source>
        <dbReference type="SMART" id="SM00829"/>
    </source>
</evidence>
<evidence type="ECO:0000313" key="3">
    <source>
        <dbReference type="Proteomes" id="UP000236728"/>
    </source>
</evidence>
<dbReference type="EMBL" id="FNVA01000008">
    <property type="protein sequence ID" value="SEG65785.1"/>
    <property type="molecule type" value="Genomic_DNA"/>
</dbReference>
<reference evidence="2 3" key="1">
    <citation type="submission" date="2016-10" db="EMBL/GenBank/DDBJ databases">
        <authorList>
            <person name="de Groot N.N."/>
        </authorList>
    </citation>
    <scope>NUCLEOTIDE SEQUENCE [LARGE SCALE GENOMIC DNA]</scope>
    <source>
        <strain evidence="2 3">DSM 22489</strain>
    </source>
</reference>
<proteinExistence type="predicted"/>